<dbReference type="InterPro" id="IPR009080">
    <property type="entry name" value="tRNAsynth_Ia_anticodon-bd"/>
</dbReference>
<dbReference type="GO" id="GO:0006429">
    <property type="term" value="P:leucyl-tRNA aminoacylation"/>
    <property type="evidence" value="ECO:0007669"/>
    <property type="project" value="InterPro"/>
</dbReference>
<dbReference type="EC" id="6.1.1.4" evidence="2"/>
<evidence type="ECO:0000256" key="3">
    <source>
        <dbReference type="ARBA" id="ARBA00022598"/>
    </source>
</evidence>
<dbReference type="GO" id="GO:0004823">
    <property type="term" value="F:leucine-tRNA ligase activity"/>
    <property type="evidence" value="ECO:0007669"/>
    <property type="project" value="UniProtKB-EC"/>
</dbReference>
<keyword evidence="7" id="KW-0030">Aminoacyl-tRNA synthetase</keyword>
<dbReference type="InterPro" id="IPR004493">
    <property type="entry name" value="Leu-tRNA-synth_Ia_arc/euk"/>
</dbReference>
<keyword evidence="5" id="KW-0067">ATP-binding</keyword>
<dbReference type="InterPro" id="IPR009008">
    <property type="entry name" value="Val/Leu/Ile-tRNA-synth_edit"/>
</dbReference>
<evidence type="ECO:0000256" key="1">
    <source>
        <dbReference type="ARBA" id="ARBA00005594"/>
    </source>
</evidence>
<evidence type="ECO:0000256" key="6">
    <source>
        <dbReference type="ARBA" id="ARBA00022917"/>
    </source>
</evidence>
<keyword evidence="6" id="KW-0648">Protein biosynthesis</keyword>
<feature type="region of interest" description="Disordered" evidence="10">
    <location>
        <begin position="1"/>
        <end position="22"/>
    </location>
</feature>
<dbReference type="InterPro" id="IPR014729">
    <property type="entry name" value="Rossmann-like_a/b/a_fold"/>
</dbReference>
<sequence length="1127" mass="126253">MADTTPNGGLEPPIAQKTRQFENTEKRDVLIKIEQRFQKQWADDHVFDAAAPSTDNVPLDAVSPEDLRAQQPKFFGTIAYPYMNGSLHVGHGFTISKVEFAAGYARMRGKRVLMPLGFHCTGMAIKACADKLVREMDMFGQNFERYIEDLPIHTKTDAATPTPTPAPAPAARPTPSAADVTVFKSNKSKAVAKAGKSKFQFQIMLSLGIPRQEIHRFADPYHWVHVFPEAGMHDLMSFGMRADWRRSFVTTDANPYYDSFVRWQMNKLKDLGKIKFGKRYTVYSPLDKQPCLDHDRSDGEGIGVQQYTAIKIPVLEWADGAKSVINALPATAKVYFVAATLRPETMYGQTCCFVGPNITYGIFHVSDDDYFLISSRSARNMAFQNIFPEWGVFPQVAEVSGKQVIGTLVEAPLSFHKTGIRILPMETVTETKGTGIVTSVPSDSPDDYATVTDLTNKPDYYGIRKEWAELEVVPIIETPAYGNLIAPTLVQKHKVRSAKDPKLAELKDIAYKEGFYNGTMLVGEFKGKSVQEAKILVKNILINSGQAFEYAEPDGLVISRSRDECVAAHLDQWYLNYGTEENGGDGDWCSQVLGHLNSGDMNTFSTEAKKQFEKTLGWLGQWSCARSYGLGSKLPWDHGFLVESLSDSTIYPAYYTVAHYLHQDLYGSKQGLGAISADQMTDEVWDFVFARADTVDSDIDPRTLQSMRREFTYWYPLDLRVSGKDLVQNHLTFFMYIHVAMWPKEYWPRGIRPNGHLLLNGEKMAKSTGNFLTLRETVAKFGADAARITIADAGDSIEDANFEEAVANKTILKLYELKKWLEEMILEPKLIESPEQYAQLRDSHPGKSFDTTQRTGDFNFWDELFQNELRYLVAETEKSYDGLFFKAAVRFGFYDLTALRDFYREATRASGSPIAPHWADYIWRDVLGKATTVNTASFPERGYVNAKQTATLNYIRSVISNIASAQAAQAKKLAKGKQTPFDPSKPYHLTIFCTTALSSWQRQCVDLLHSEITRTGDASTLEMKTVSQRVDKKHAKKAIPFVVEAKRRIAAGEPSTVVLSKEPPFDEPTALHETDPILRQVLPQLEKVSVLPVGENGQCIDGSVPDALVPIAAGALPQFPTYYFANC</sequence>
<dbReference type="Gene3D" id="3.40.50.620">
    <property type="entry name" value="HUPs"/>
    <property type="match status" value="2"/>
</dbReference>
<feature type="region of interest" description="Disordered" evidence="10">
    <location>
        <begin position="155"/>
        <end position="177"/>
    </location>
</feature>
<dbReference type="Gene3D" id="3.90.740.10">
    <property type="entry name" value="Valyl/Leucyl/Isoleucyl-tRNA synthetase, editing domain"/>
    <property type="match status" value="1"/>
</dbReference>
<gene>
    <name evidence="12" type="ORF">RRF57_011378</name>
</gene>
<dbReference type="AlphaFoldDB" id="A0AAN7UMQ8"/>
<evidence type="ECO:0000313" key="13">
    <source>
        <dbReference type="Proteomes" id="UP001305414"/>
    </source>
</evidence>
<dbReference type="Proteomes" id="UP001305414">
    <property type="component" value="Unassembled WGS sequence"/>
</dbReference>
<dbReference type="SUPFAM" id="SSF47323">
    <property type="entry name" value="Anticodon-binding domain of a subclass of class I aminoacyl-tRNA synthetases"/>
    <property type="match status" value="1"/>
</dbReference>
<evidence type="ECO:0000256" key="4">
    <source>
        <dbReference type="ARBA" id="ARBA00022741"/>
    </source>
</evidence>
<evidence type="ECO:0000313" key="12">
    <source>
        <dbReference type="EMBL" id="KAK5635665.1"/>
    </source>
</evidence>
<feature type="compositionally biased region" description="Pro residues" evidence="10">
    <location>
        <begin position="162"/>
        <end position="172"/>
    </location>
</feature>
<dbReference type="GO" id="GO:0005524">
    <property type="term" value="F:ATP binding"/>
    <property type="evidence" value="ECO:0007669"/>
    <property type="project" value="UniProtKB-KW"/>
</dbReference>
<dbReference type="SUPFAM" id="SSF52374">
    <property type="entry name" value="Nucleotidylyl transferase"/>
    <property type="match status" value="1"/>
</dbReference>
<comment type="caution">
    <text evidence="12">The sequence shown here is derived from an EMBL/GenBank/DDBJ whole genome shotgun (WGS) entry which is preliminary data.</text>
</comment>
<dbReference type="EMBL" id="JAWHQM010000056">
    <property type="protein sequence ID" value="KAK5635665.1"/>
    <property type="molecule type" value="Genomic_DNA"/>
</dbReference>
<evidence type="ECO:0000256" key="7">
    <source>
        <dbReference type="ARBA" id="ARBA00023146"/>
    </source>
</evidence>
<comment type="similarity">
    <text evidence="1">Belongs to the class-I aminoacyl-tRNA synthetase family.</text>
</comment>
<dbReference type="PANTHER" id="PTHR45794:SF1">
    <property type="entry name" value="LEUCINE--TRNA LIGASE, CYTOPLASMIC"/>
    <property type="match status" value="1"/>
</dbReference>
<keyword evidence="4" id="KW-0547">Nucleotide-binding</keyword>
<dbReference type="NCBIfam" id="TIGR00395">
    <property type="entry name" value="leuS_arch"/>
    <property type="match status" value="1"/>
</dbReference>
<accession>A0AAN7UMQ8</accession>
<evidence type="ECO:0000256" key="5">
    <source>
        <dbReference type="ARBA" id="ARBA00022840"/>
    </source>
</evidence>
<dbReference type="InterPro" id="IPR002300">
    <property type="entry name" value="aa-tRNA-synth_Ia"/>
</dbReference>
<dbReference type="PANTHER" id="PTHR45794">
    <property type="entry name" value="LEUCYL-TRNA SYNTHETASE"/>
    <property type="match status" value="1"/>
</dbReference>
<dbReference type="Pfam" id="PF00133">
    <property type="entry name" value="tRNA-synt_1"/>
    <property type="match status" value="2"/>
</dbReference>
<evidence type="ECO:0000259" key="11">
    <source>
        <dbReference type="Pfam" id="PF00133"/>
    </source>
</evidence>
<evidence type="ECO:0000256" key="8">
    <source>
        <dbReference type="ARBA" id="ARBA00030520"/>
    </source>
</evidence>
<evidence type="ECO:0000256" key="10">
    <source>
        <dbReference type="SAM" id="MobiDB-lite"/>
    </source>
</evidence>
<dbReference type="FunFam" id="3.90.740.10:FF:000001">
    <property type="entry name" value="Leucine--tRNA ligase, cytoplasmic"/>
    <property type="match status" value="1"/>
</dbReference>
<feature type="domain" description="Aminoacyl-tRNA synthetase class Ia" evidence="11">
    <location>
        <begin position="68"/>
        <end position="133"/>
    </location>
</feature>
<evidence type="ECO:0000256" key="2">
    <source>
        <dbReference type="ARBA" id="ARBA00013164"/>
    </source>
</evidence>
<dbReference type="GO" id="GO:0002161">
    <property type="term" value="F:aminoacyl-tRNA deacylase activity"/>
    <property type="evidence" value="ECO:0007669"/>
    <property type="project" value="InterPro"/>
</dbReference>
<organism evidence="12 13">
    <name type="scientific">Xylaria bambusicola</name>
    <dbReference type="NCBI Taxonomy" id="326684"/>
    <lineage>
        <taxon>Eukaryota</taxon>
        <taxon>Fungi</taxon>
        <taxon>Dikarya</taxon>
        <taxon>Ascomycota</taxon>
        <taxon>Pezizomycotina</taxon>
        <taxon>Sordariomycetes</taxon>
        <taxon>Xylariomycetidae</taxon>
        <taxon>Xylariales</taxon>
        <taxon>Xylariaceae</taxon>
        <taxon>Xylaria</taxon>
    </lineage>
</organism>
<proteinExistence type="inferred from homology"/>
<comment type="catalytic activity">
    <reaction evidence="9">
        <text>tRNA(Leu) + L-leucine + ATP = L-leucyl-tRNA(Leu) + AMP + diphosphate</text>
        <dbReference type="Rhea" id="RHEA:11688"/>
        <dbReference type="Rhea" id="RHEA-COMP:9613"/>
        <dbReference type="Rhea" id="RHEA-COMP:9622"/>
        <dbReference type="ChEBI" id="CHEBI:30616"/>
        <dbReference type="ChEBI" id="CHEBI:33019"/>
        <dbReference type="ChEBI" id="CHEBI:57427"/>
        <dbReference type="ChEBI" id="CHEBI:78442"/>
        <dbReference type="ChEBI" id="CHEBI:78494"/>
        <dbReference type="ChEBI" id="CHEBI:456215"/>
        <dbReference type="EC" id="6.1.1.4"/>
    </reaction>
</comment>
<name>A0AAN7UMQ8_9PEZI</name>
<protein>
    <recommendedName>
        <fullName evidence="2">leucine--tRNA ligase</fullName>
        <ecNumber evidence="2">6.1.1.4</ecNumber>
    </recommendedName>
    <alternativeName>
        <fullName evidence="8">Leucyl-tRNA synthetase</fullName>
    </alternativeName>
</protein>
<evidence type="ECO:0000256" key="9">
    <source>
        <dbReference type="ARBA" id="ARBA00047469"/>
    </source>
</evidence>
<keyword evidence="13" id="KW-1185">Reference proteome</keyword>
<reference evidence="12 13" key="1">
    <citation type="submission" date="2023-10" db="EMBL/GenBank/DDBJ databases">
        <title>Draft genome sequence of Xylaria bambusicola isolate GMP-LS, the root and basal stem rot pathogen of sugarcane in Indonesia.</title>
        <authorList>
            <person name="Selvaraj P."/>
            <person name="Muralishankar V."/>
            <person name="Muruganantham S."/>
            <person name="Sp S."/>
            <person name="Haryani S."/>
            <person name="Lau K.J.X."/>
            <person name="Naqvi N.I."/>
        </authorList>
    </citation>
    <scope>NUCLEOTIDE SEQUENCE [LARGE SCALE GENOMIC DNA]</scope>
    <source>
        <strain evidence="12">GMP-LS</strain>
    </source>
</reference>
<feature type="domain" description="Aminoacyl-tRNA synthetase class Ia" evidence="11">
    <location>
        <begin position="223"/>
        <end position="802"/>
    </location>
</feature>
<dbReference type="SUPFAM" id="SSF50677">
    <property type="entry name" value="ValRS/IleRS/LeuRS editing domain"/>
    <property type="match status" value="1"/>
</dbReference>
<keyword evidence="3" id="KW-0436">Ligase</keyword>